<comment type="caution">
    <text evidence="2">The sequence shown here is derived from an EMBL/GenBank/DDBJ whole genome shotgun (WGS) entry which is preliminary data.</text>
</comment>
<proteinExistence type="predicted"/>
<name>A0A9D4GYM1_DREPO</name>
<dbReference type="OrthoDB" id="6115117at2759"/>
<keyword evidence="3" id="KW-1185">Reference proteome</keyword>
<dbReference type="AlphaFoldDB" id="A0A9D4GYM1"/>
<reference evidence="2" key="1">
    <citation type="journal article" date="2019" name="bioRxiv">
        <title>The Genome of the Zebra Mussel, Dreissena polymorpha: A Resource for Invasive Species Research.</title>
        <authorList>
            <person name="McCartney M.A."/>
            <person name="Auch B."/>
            <person name="Kono T."/>
            <person name="Mallez S."/>
            <person name="Zhang Y."/>
            <person name="Obille A."/>
            <person name="Becker A."/>
            <person name="Abrahante J.E."/>
            <person name="Garbe J."/>
            <person name="Badalamenti J.P."/>
            <person name="Herman A."/>
            <person name="Mangelson H."/>
            <person name="Liachko I."/>
            <person name="Sullivan S."/>
            <person name="Sone E.D."/>
            <person name="Koren S."/>
            <person name="Silverstein K.A.T."/>
            <person name="Beckman K.B."/>
            <person name="Gohl D.M."/>
        </authorList>
    </citation>
    <scope>NUCLEOTIDE SEQUENCE</scope>
    <source>
        <strain evidence="2">Duluth1</strain>
        <tissue evidence="2">Whole animal</tissue>
    </source>
</reference>
<reference evidence="2" key="2">
    <citation type="submission" date="2020-11" db="EMBL/GenBank/DDBJ databases">
        <authorList>
            <person name="McCartney M.A."/>
            <person name="Auch B."/>
            <person name="Kono T."/>
            <person name="Mallez S."/>
            <person name="Becker A."/>
            <person name="Gohl D.M."/>
            <person name="Silverstein K.A.T."/>
            <person name="Koren S."/>
            <person name="Bechman K.B."/>
            <person name="Herman A."/>
            <person name="Abrahante J.E."/>
            <person name="Garbe J."/>
        </authorList>
    </citation>
    <scope>NUCLEOTIDE SEQUENCE</scope>
    <source>
        <strain evidence="2">Duluth1</strain>
        <tissue evidence="2">Whole animal</tissue>
    </source>
</reference>
<protein>
    <submittedName>
        <fullName evidence="2">Uncharacterized protein</fullName>
    </submittedName>
</protein>
<evidence type="ECO:0000313" key="2">
    <source>
        <dbReference type="EMBL" id="KAH3823856.1"/>
    </source>
</evidence>
<feature type="region of interest" description="Disordered" evidence="1">
    <location>
        <begin position="238"/>
        <end position="268"/>
    </location>
</feature>
<evidence type="ECO:0000256" key="1">
    <source>
        <dbReference type="SAM" id="MobiDB-lite"/>
    </source>
</evidence>
<organism evidence="2 3">
    <name type="scientific">Dreissena polymorpha</name>
    <name type="common">Zebra mussel</name>
    <name type="synonym">Mytilus polymorpha</name>
    <dbReference type="NCBI Taxonomy" id="45954"/>
    <lineage>
        <taxon>Eukaryota</taxon>
        <taxon>Metazoa</taxon>
        <taxon>Spiralia</taxon>
        <taxon>Lophotrochozoa</taxon>
        <taxon>Mollusca</taxon>
        <taxon>Bivalvia</taxon>
        <taxon>Autobranchia</taxon>
        <taxon>Heteroconchia</taxon>
        <taxon>Euheterodonta</taxon>
        <taxon>Imparidentia</taxon>
        <taxon>Neoheterodontei</taxon>
        <taxon>Myida</taxon>
        <taxon>Dreissenoidea</taxon>
        <taxon>Dreissenidae</taxon>
        <taxon>Dreissena</taxon>
    </lineage>
</organism>
<feature type="compositionally biased region" description="Polar residues" evidence="1">
    <location>
        <begin position="163"/>
        <end position="173"/>
    </location>
</feature>
<dbReference type="EMBL" id="JAIWYP010000005">
    <property type="protein sequence ID" value="KAH3823856.1"/>
    <property type="molecule type" value="Genomic_DNA"/>
</dbReference>
<accession>A0A9D4GYM1</accession>
<sequence>MRANTLHFYLAGEPFSSTPAVGKSGRANKKKYVCPYSFSEQVDMLRNLHPDSESFEDLMTKDKGWRVRCMRAMGFEGTLTEFGGFFKEAITVSCLKTQSYIVAVKIMKDRAISGQKVNRNCFASLPGVQEKERIFPILQRWALGQIDRKGANKEWEETKKTQVKSQTARASNEQLRKRNQTLEQENSRLKNQLELLRKELDSALNKRKEDVFEFETLDQDIVPQITTKKRRAAYKVSFEMSSEPETDDSLIDPHWKPSPKNSSSSMDC</sequence>
<dbReference type="Proteomes" id="UP000828390">
    <property type="component" value="Unassembled WGS sequence"/>
</dbReference>
<gene>
    <name evidence="2" type="ORF">DPMN_125679</name>
</gene>
<feature type="region of interest" description="Disordered" evidence="1">
    <location>
        <begin position="153"/>
        <end position="184"/>
    </location>
</feature>
<evidence type="ECO:0000313" key="3">
    <source>
        <dbReference type="Proteomes" id="UP000828390"/>
    </source>
</evidence>
<feature type="compositionally biased region" description="Polar residues" evidence="1">
    <location>
        <begin position="259"/>
        <end position="268"/>
    </location>
</feature>